<dbReference type="RefSeq" id="WP_081799855.1">
    <property type="nucleotide sequence ID" value="NZ_JMFG01000006.1"/>
</dbReference>
<gene>
    <name evidence="2" type="ORF">ENP06_05805</name>
    <name evidence="3" type="ORF">ENQ31_03615</name>
</gene>
<dbReference type="Pfam" id="PF09723">
    <property type="entry name" value="Zn_ribbon_8"/>
    <property type="match status" value="1"/>
</dbReference>
<dbReference type="EMBL" id="DSMR01000259">
    <property type="protein sequence ID" value="HET47234.1"/>
    <property type="molecule type" value="Genomic_DNA"/>
</dbReference>
<evidence type="ECO:0000259" key="1">
    <source>
        <dbReference type="SMART" id="SM00834"/>
    </source>
</evidence>
<proteinExistence type="predicted"/>
<accession>A0A7C2SFU2</accession>
<reference evidence="3" key="1">
    <citation type="journal article" date="2020" name="mSystems">
        <title>Genome- and Community-Level Interaction Insights into Carbon Utilization and Element Cycling Functions of Hydrothermarchaeota in Hydrothermal Sediment.</title>
        <authorList>
            <person name="Zhou Z."/>
            <person name="Liu Y."/>
            <person name="Xu W."/>
            <person name="Pan J."/>
            <person name="Luo Z.H."/>
            <person name="Li M."/>
        </authorList>
    </citation>
    <scope>NUCLEOTIDE SEQUENCE [LARGE SCALE GENOMIC DNA]</scope>
    <source>
        <strain evidence="2">SpSt-186</strain>
        <strain evidence="3">SpSt-299</strain>
    </source>
</reference>
<evidence type="ECO:0000313" key="2">
    <source>
        <dbReference type="EMBL" id="HEQ88908.1"/>
    </source>
</evidence>
<protein>
    <submittedName>
        <fullName evidence="3">Zinc ribbon domain-containing protein</fullName>
    </submittedName>
</protein>
<dbReference type="Gene3D" id="2.20.28.30">
    <property type="entry name" value="RNA polymerase ii, chain L"/>
    <property type="match status" value="1"/>
</dbReference>
<dbReference type="OrthoDB" id="9813321at2"/>
<dbReference type="EMBL" id="DSHW01000438">
    <property type="protein sequence ID" value="HEQ88908.1"/>
    <property type="molecule type" value="Genomic_DNA"/>
</dbReference>
<evidence type="ECO:0000313" key="3">
    <source>
        <dbReference type="EMBL" id="HET47234.1"/>
    </source>
</evidence>
<feature type="domain" description="Putative regulatory protein FmdB zinc ribbon" evidence="1">
    <location>
        <begin position="1"/>
        <end position="44"/>
    </location>
</feature>
<dbReference type="InterPro" id="IPR013429">
    <property type="entry name" value="Regulatory_FmdB_Zinc_ribbon"/>
</dbReference>
<dbReference type="NCBIfam" id="TIGR02605">
    <property type="entry name" value="CxxC_CxxC_SSSS"/>
    <property type="match status" value="1"/>
</dbReference>
<name>A0A7C2SFU2_9BACT</name>
<sequence>MPVYEYACQDCKKRFEVRSSLEEREKTKVQCPDCKSEKVERVFSAFYAKTSRKS</sequence>
<dbReference type="SMART" id="SM00834">
    <property type="entry name" value="CxxC_CXXC_SSSS"/>
    <property type="match status" value="1"/>
</dbReference>
<comment type="caution">
    <text evidence="3">The sequence shown here is derived from an EMBL/GenBank/DDBJ whole genome shotgun (WGS) entry which is preliminary data.</text>
</comment>
<dbReference type="AlphaFoldDB" id="A0A7C2SFU2"/>
<organism evidence="3">
    <name type="scientific">Thermoanaerobaculum aquaticum</name>
    <dbReference type="NCBI Taxonomy" id="1312852"/>
    <lineage>
        <taxon>Bacteria</taxon>
        <taxon>Pseudomonadati</taxon>
        <taxon>Acidobacteriota</taxon>
        <taxon>Thermoanaerobaculia</taxon>
        <taxon>Thermoanaerobaculales</taxon>
        <taxon>Thermoanaerobaculaceae</taxon>
        <taxon>Thermoanaerobaculum</taxon>
    </lineage>
</organism>